<dbReference type="EMBL" id="ACKZ01000021">
    <property type="protein sequence ID" value="EEW36827.1"/>
    <property type="molecule type" value="Genomic_DNA"/>
</dbReference>
<dbReference type="Proteomes" id="UP000005926">
    <property type="component" value="Unassembled WGS sequence"/>
</dbReference>
<sequence length="399" mass="45660">MKFGENNHPVRRNSKIDWRNKFMTSKQAPFRVDHVGSFLRPKELVEARAKFAKGEITREELTAVEDKTIREIVQKQIAAGLKGVTDGEFRRAYWHLDFFWGFNGVEHTVGEHGYKFNGIETKADTSTLTAPIDGKNHPFVEHFKFLRDLVKDEDVIVKFTIPSPSQFYFELIRTPKHIAAWKAVYPTEKELFEAIKNAYVDVITDLYNEGLRTLQFDDCTWGALADDGFAKRFNADRPLEEVRRDFAGRALQLNNSVLDALPKDLVVNTHVCRGNFHSTWISQGGYEKVEDELLAGEHVHAYYLEYDTDRAGDFKPLAKVSDGKKVVLGLLTSKFADLEDKDEVIARIKEASQYVPLENLYLSTQCGFASTEEGNVIKEEDQWKKIALISEIAREVWGE</sequence>
<dbReference type="CDD" id="cd03311">
    <property type="entry name" value="CIMS_C_terminal_like"/>
    <property type="match status" value="1"/>
</dbReference>
<dbReference type="AlphaFoldDB" id="C8NI14"/>
<dbReference type="InterPro" id="IPR038071">
    <property type="entry name" value="UROD/MetE-like_sf"/>
</dbReference>
<keyword evidence="2" id="KW-0808">Transferase</keyword>
<dbReference type="GO" id="GO:0003871">
    <property type="term" value="F:5-methyltetrahydropteroyltriglutamate-homocysteine S-methyltransferase activity"/>
    <property type="evidence" value="ECO:0007669"/>
    <property type="project" value="UniProtKB-EC"/>
</dbReference>
<dbReference type="Gene3D" id="3.20.20.210">
    <property type="match status" value="1"/>
</dbReference>
<dbReference type="GO" id="GO:0008270">
    <property type="term" value="F:zinc ion binding"/>
    <property type="evidence" value="ECO:0007669"/>
    <property type="project" value="InterPro"/>
</dbReference>
<dbReference type="PANTHER" id="PTHR43844">
    <property type="entry name" value="METHIONINE SYNTHASE"/>
    <property type="match status" value="1"/>
</dbReference>
<reference evidence="2 3" key="1">
    <citation type="submission" date="2009-08" db="EMBL/GenBank/DDBJ databases">
        <authorList>
            <person name="Muzny D."/>
            <person name="Qin X."/>
            <person name="Deng J."/>
            <person name="Jiang H."/>
            <person name="Liu Y."/>
            <person name="Qu J."/>
            <person name="Song X.-Z."/>
            <person name="Zhang L."/>
            <person name="Thornton R."/>
            <person name="Coyle M."/>
            <person name="Francisco L."/>
            <person name="Jackson L."/>
            <person name="Javaid M."/>
            <person name="Korchina V."/>
            <person name="Kovar C."/>
            <person name="Mata R."/>
            <person name="Mathew T."/>
            <person name="Ngo R."/>
            <person name="Nguyen L."/>
            <person name="Nguyen N."/>
            <person name="Okwuonu G."/>
            <person name="Ongeri F."/>
            <person name="Pham C."/>
            <person name="Simmons D."/>
            <person name="Wilczek-Boney K."/>
            <person name="Hale W."/>
            <person name="Jakkamsetti A."/>
            <person name="Pham P."/>
            <person name="Ruth R."/>
            <person name="San Lucas F."/>
            <person name="Warren J."/>
            <person name="Zhang J."/>
            <person name="Zhao Z."/>
            <person name="Zhou C."/>
            <person name="Zhu D."/>
            <person name="Lee S."/>
            <person name="Bess C."/>
            <person name="Blankenburg K."/>
            <person name="Forbes L."/>
            <person name="Fu Q."/>
            <person name="Gubbala S."/>
            <person name="Hirani K."/>
            <person name="Jayaseelan J.C."/>
            <person name="Lara F."/>
            <person name="Munidasa M."/>
            <person name="Palculict T."/>
            <person name="Patil S."/>
            <person name="Pu L.-L."/>
            <person name="Saada N."/>
            <person name="Tang L."/>
            <person name="Weissenberger G."/>
            <person name="Zhu Y."/>
            <person name="Hemphill L."/>
            <person name="Shang Y."/>
            <person name="Youmans B."/>
            <person name="Ayvaz T."/>
            <person name="Ross M."/>
            <person name="Santibanez J."/>
            <person name="Aqrawi P."/>
            <person name="Gross S."/>
            <person name="Joshi V."/>
            <person name="Fowler G."/>
            <person name="Nazareth L."/>
            <person name="Reid J."/>
            <person name="Worley K."/>
            <person name="Petrosino J."/>
            <person name="Highlander S."/>
            <person name="Gibbs R."/>
        </authorList>
    </citation>
    <scope>NUCLEOTIDE SEQUENCE [LARGE SCALE GENOMIC DNA]</scope>
    <source>
        <strain evidence="2 3">ATCC 49175</strain>
    </source>
</reference>
<proteinExistence type="predicted"/>
<keyword evidence="3" id="KW-1185">Reference proteome</keyword>
<dbReference type="STRING" id="638301.HMPREF0444_1559"/>
<dbReference type="EC" id="2.1.1.14" evidence="2"/>
<evidence type="ECO:0000313" key="3">
    <source>
        <dbReference type="Proteomes" id="UP000005926"/>
    </source>
</evidence>
<evidence type="ECO:0000313" key="2">
    <source>
        <dbReference type="EMBL" id="EEW36827.1"/>
    </source>
</evidence>
<dbReference type="GO" id="GO:0032259">
    <property type="term" value="P:methylation"/>
    <property type="evidence" value="ECO:0007669"/>
    <property type="project" value="UniProtKB-KW"/>
</dbReference>
<dbReference type="eggNOG" id="COG0620">
    <property type="taxonomic scope" value="Bacteria"/>
</dbReference>
<dbReference type="Pfam" id="PF01717">
    <property type="entry name" value="Meth_synt_2"/>
    <property type="match status" value="1"/>
</dbReference>
<comment type="caution">
    <text evidence="2">The sequence shown here is derived from an EMBL/GenBank/DDBJ whole genome shotgun (WGS) entry which is preliminary data.</text>
</comment>
<organism evidence="2 3">
    <name type="scientific">Granulicatella adiacens ATCC 49175</name>
    <dbReference type="NCBI Taxonomy" id="638301"/>
    <lineage>
        <taxon>Bacteria</taxon>
        <taxon>Bacillati</taxon>
        <taxon>Bacillota</taxon>
        <taxon>Bacilli</taxon>
        <taxon>Lactobacillales</taxon>
        <taxon>Carnobacteriaceae</taxon>
        <taxon>Granulicatella</taxon>
    </lineage>
</organism>
<dbReference type="HOGENOM" id="CLU_058877_0_0_9"/>
<feature type="domain" description="Cobalamin-independent methionine synthase MetE C-terminal/archaeal" evidence="1">
    <location>
        <begin position="35"/>
        <end position="377"/>
    </location>
</feature>
<gene>
    <name evidence="2" type="primary">metE2</name>
    <name evidence="2" type="ORF">HMPREF0444_1559</name>
</gene>
<dbReference type="SUPFAM" id="SSF51726">
    <property type="entry name" value="UROD/MetE-like"/>
    <property type="match status" value="1"/>
</dbReference>
<keyword evidence="2" id="KW-0489">Methyltransferase</keyword>
<dbReference type="PANTHER" id="PTHR43844:SF1">
    <property type="entry name" value="METHIONINE SYNTHASE"/>
    <property type="match status" value="1"/>
</dbReference>
<name>C8NI14_9LACT</name>
<dbReference type="InterPro" id="IPR002629">
    <property type="entry name" value="Met_Synth_C/arc"/>
</dbReference>
<accession>C8NI14</accession>
<dbReference type="NCBIfam" id="NF005085">
    <property type="entry name" value="PRK06520.1"/>
    <property type="match status" value="1"/>
</dbReference>
<protein>
    <submittedName>
        <fullName evidence="2">Methionine synthase, vitamin-B12 independent</fullName>
        <ecNumber evidence="2">2.1.1.14</ecNumber>
    </submittedName>
</protein>
<evidence type="ECO:0000259" key="1">
    <source>
        <dbReference type="Pfam" id="PF01717"/>
    </source>
</evidence>
<dbReference type="GO" id="GO:0009086">
    <property type="term" value="P:methionine biosynthetic process"/>
    <property type="evidence" value="ECO:0007669"/>
    <property type="project" value="InterPro"/>
</dbReference>